<gene>
    <name evidence="1" type="ordered locus">Q7C_265</name>
</gene>
<dbReference type="KEGG" id="mec:Q7C_265"/>
<organism evidence="1 2">
    <name type="scientific">Methylophaga frappieri (strain ATCC BAA-2434 / DSM 25690 / JAM7)</name>
    <dbReference type="NCBI Taxonomy" id="754477"/>
    <lineage>
        <taxon>Bacteria</taxon>
        <taxon>Pseudomonadati</taxon>
        <taxon>Pseudomonadota</taxon>
        <taxon>Gammaproteobacteria</taxon>
        <taxon>Thiotrichales</taxon>
        <taxon>Piscirickettsiaceae</taxon>
        <taxon>Methylophaga</taxon>
    </lineage>
</organism>
<accession>I1YEV1</accession>
<keyword evidence="2" id="KW-1185">Reference proteome</keyword>
<proteinExistence type="predicted"/>
<dbReference type="HOGENOM" id="CLU_3100686_0_0_6"/>
<protein>
    <submittedName>
        <fullName evidence="1">Uncharacterized protein</fullName>
    </submittedName>
</protein>
<dbReference type="PATRIC" id="fig|754477.3.peg.263"/>
<name>I1YEV1_METFJ</name>
<dbReference type="STRING" id="754477.Q7C_265"/>
<evidence type="ECO:0000313" key="2">
    <source>
        <dbReference type="Proteomes" id="UP000009145"/>
    </source>
</evidence>
<dbReference type="Proteomes" id="UP000009145">
    <property type="component" value="Chromosome"/>
</dbReference>
<dbReference type="EMBL" id="CP003380">
    <property type="protein sequence ID" value="AFJ01444.1"/>
    <property type="molecule type" value="Genomic_DNA"/>
</dbReference>
<sequence length="51" mass="5732">MQWSVPIITDTAILLPKIDEQDYSPYAAVSYANGLLAMLLTTPYLQFRINA</sequence>
<dbReference type="AlphaFoldDB" id="I1YEV1"/>
<reference evidence="1 2" key="1">
    <citation type="journal article" date="2012" name="J. Bacteriol.">
        <title>Complete genome sequences of Methylophaga sp. strain JAM1 and Methylophaga sp. strain JAM7.</title>
        <authorList>
            <person name="Villeneuve C."/>
            <person name="Martineau C."/>
            <person name="Mauffrey F."/>
            <person name="Villemur R."/>
        </authorList>
    </citation>
    <scope>NUCLEOTIDE SEQUENCE [LARGE SCALE GENOMIC DNA]</scope>
    <source>
        <strain evidence="1 2">JAM7</strain>
    </source>
</reference>
<evidence type="ECO:0000313" key="1">
    <source>
        <dbReference type="EMBL" id="AFJ01444.1"/>
    </source>
</evidence>